<name>A0A9D1K3F4_9BACT</name>
<accession>A0A9D1K3F4</accession>
<gene>
    <name evidence="1" type="ORF">IAD41_02425</name>
</gene>
<proteinExistence type="predicted"/>
<reference evidence="1" key="2">
    <citation type="journal article" date="2021" name="PeerJ">
        <title>Extensive microbial diversity within the chicken gut microbiome revealed by metagenomics and culture.</title>
        <authorList>
            <person name="Gilroy R."/>
            <person name="Ravi A."/>
            <person name="Getino M."/>
            <person name="Pursley I."/>
            <person name="Horton D.L."/>
            <person name="Alikhan N.F."/>
            <person name="Baker D."/>
            <person name="Gharbi K."/>
            <person name="Hall N."/>
            <person name="Watson M."/>
            <person name="Adriaenssens E.M."/>
            <person name="Foster-Nyarko E."/>
            <person name="Jarju S."/>
            <person name="Secka A."/>
            <person name="Antonio M."/>
            <person name="Oren A."/>
            <person name="Chaudhuri R.R."/>
            <person name="La Ragione R."/>
            <person name="Hildebrand F."/>
            <person name="Pallen M.J."/>
        </authorList>
    </citation>
    <scope>NUCLEOTIDE SEQUENCE</scope>
    <source>
        <strain evidence="1">CHK152-2994</strain>
    </source>
</reference>
<reference evidence="1" key="1">
    <citation type="submission" date="2020-10" db="EMBL/GenBank/DDBJ databases">
        <authorList>
            <person name="Gilroy R."/>
        </authorList>
    </citation>
    <scope>NUCLEOTIDE SEQUENCE</scope>
    <source>
        <strain evidence="1">CHK152-2994</strain>
    </source>
</reference>
<evidence type="ECO:0000313" key="2">
    <source>
        <dbReference type="Proteomes" id="UP000824139"/>
    </source>
</evidence>
<comment type="caution">
    <text evidence="1">The sequence shown here is derived from an EMBL/GenBank/DDBJ whole genome shotgun (WGS) entry which is preliminary data.</text>
</comment>
<organism evidence="1 2">
    <name type="scientific">Candidatus Scatenecus faecavium</name>
    <dbReference type="NCBI Taxonomy" id="2840915"/>
    <lineage>
        <taxon>Bacteria</taxon>
        <taxon>Candidatus Scatenecus</taxon>
    </lineage>
</organism>
<dbReference type="Proteomes" id="UP000824139">
    <property type="component" value="Unassembled WGS sequence"/>
</dbReference>
<dbReference type="EMBL" id="DVJO01000051">
    <property type="protein sequence ID" value="HIS82446.1"/>
    <property type="molecule type" value="Genomic_DNA"/>
</dbReference>
<evidence type="ECO:0000313" key="1">
    <source>
        <dbReference type="EMBL" id="HIS82446.1"/>
    </source>
</evidence>
<sequence>MNINSNFTSIQAQSYNKKAATPAFGQKYPFGDIMTIMSGAFAHNMDSVDKTVADILGKKVGSTMEKTCDYFQAKKILSKKYPELQEAANSFYNALSAKNPNHLSINKDDAALIVAKEAEKFGSKFIDIEI</sequence>
<protein>
    <submittedName>
        <fullName evidence="1">Uncharacterized protein</fullName>
    </submittedName>
</protein>
<dbReference type="AlphaFoldDB" id="A0A9D1K3F4"/>